<comment type="similarity">
    <text evidence="1">Belongs to the anaerobic coproporphyrinogen-III oxidase family. HemW subfamily.</text>
</comment>
<dbReference type="PANTHER" id="PTHR13932">
    <property type="entry name" value="COPROPORPHYRINIGEN III OXIDASE"/>
    <property type="match status" value="1"/>
</dbReference>
<dbReference type="InterPro" id="IPR007197">
    <property type="entry name" value="rSAM"/>
</dbReference>
<keyword evidence="3" id="KW-0004">4Fe-4S</keyword>
<dbReference type="SFLD" id="SFLDF00562">
    <property type="entry name" value="HemN-like__clustered_with_heat"/>
    <property type="match status" value="1"/>
</dbReference>
<keyword evidence="3" id="KW-0949">S-adenosyl-L-methionine</keyword>
<dbReference type="Pfam" id="PF04055">
    <property type="entry name" value="Radical_SAM"/>
    <property type="match status" value="1"/>
</dbReference>
<gene>
    <name evidence="5" type="ORF">AS25_03865</name>
</gene>
<dbReference type="SFLD" id="SFLDG01082">
    <property type="entry name" value="B12-binding_domain_containing"/>
    <property type="match status" value="1"/>
</dbReference>
<evidence type="ECO:0000256" key="1">
    <source>
        <dbReference type="ARBA" id="ARBA00006100"/>
    </source>
</evidence>
<feature type="domain" description="Radical SAM core" evidence="4">
    <location>
        <begin position="23"/>
        <end position="267"/>
    </location>
</feature>
<dbReference type="SFLD" id="SFLDG01065">
    <property type="entry name" value="anaerobic_coproporphyrinogen-I"/>
    <property type="match status" value="1"/>
</dbReference>
<comment type="caution">
    <text evidence="5">The sequence shown here is derived from an EMBL/GenBank/DDBJ whole genome shotgun (WGS) entry which is preliminary data.</text>
</comment>
<dbReference type="STRING" id="223184.AS25_03865"/>
<evidence type="ECO:0000313" key="6">
    <source>
        <dbReference type="Proteomes" id="UP000030664"/>
    </source>
</evidence>
<dbReference type="GO" id="GO:0005737">
    <property type="term" value="C:cytoplasm"/>
    <property type="evidence" value="ECO:0007669"/>
    <property type="project" value="UniProtKB-SubCell"/>
</dbReference>
<evidence type="ECO:0000256" key="3">
    <source>
        <dbReference type="RuleBase" id="RU364116"/>
    </source>
</evidence>
<dbReference type="AlphaFoldDB" id="A0A0B0DI86"/>
<evidence type="ECO:0000259" key="4">
    <source>
        <dbReference type="PROSITE" id="PS51918"/>
    </source>
</evidence>
<dbReference type="Proteomes" id="UP000030664">
    <property type="component" value="Unassembled WGS sequence"/>
</dbReference>
<dbReference type="GO" id="GO:0006779">
    <property type="term" value="P:porphyrin-containing compound biosynthetic process"/>
    <property type="evidence" value="ECO:0007669"/>
    <property type="project" value="InterPro"/>
</dbReference>
<dbReference type="EMBL" id="JROM01000016">
    <property type="protein sequence ID" value="KHE74939.1"/>
    <property type="molecule type" value="Genomic_DNA"/>
</dbReference>
<keyword evidence="3" id="KW-0479">Metal-binding</keyword>
<accession>A0A0B0DI86</accession>
<name>A0A0B0DI86_9MICC</name>
<dbReference type="SFLD" id="SFLDS00029">
    <property type="entry name" value="Radical_SAM"/>
    <property type="match status" value="1"/>
</dbReference>
<keyword evidence="3" id="KW-0963">Cytoplasm</keyword>
<dbReference type="SUPFAM" id="SSF102114">
    <property type="entry name" value="Radical SAM enzymes"/>
    <property type="match status" value="1"/>
</dbReference>
<sequence length="414" mass="44670">MPAQPEGDPAPRDGALPAASVARAADRTLSLYVHVPFCAVRCGYCDFNTYTMDQLGDGVSQRDYHADAAAEVRFARSVLDAAGAPPRALHSVFFGGGTPTLLPARELAHMLEQARESFGLAPDAEVTVEANPDSVSEETFDVLAAAGVTRVSFGMQSAVPHVLRVLERTHTPANVPRAVGWAKDRGLGASVDLIYGTPGESVADWRTSLEAALAMDPDHVSAYSLITEDGTKLAAQIRRGEVPEVDPDDQAEKYTLADALLREAGFEWYEVSNWSRAAHGRSAVQNRSAHNLAYWRNQDWWGIGPGAHSHSDGVRWWNLKHPLPYTAAVRRGDSPAVGRETLDAETQYVEHVMLGIRIREGLPLDGLRPEARRAVAGLIADGWLDGAAALGGSAVLTDAGRLMADAVTRRLLDW</sequence>
<keyword evidence="3" id="KW-0143">Chaperone</keyword>
<dbReference type="eggNOG" id="COG0635">
    <property type="taxonomic scope" value="Bacteria"/>
</dbReference>
<dbReference type="PANTHER" id="PTHR13932:SF5">
    <property type="entry name" value="RADICAL S-ADENOSYL METHIONINE DOMAIN-CONTAINING PROTEIN 1, MITOCHONDRIAL"/>
    <property type="match status" value="1"/>
</dbReference>
<dbReference type="PROSITE" id="PS51918">
    <property type="entry name" value="RADICAL_SAM"/>
    <property type="match status" value="1"/>
</dbReference>
<dbReference type="Gene3D" id="3.80.30.20">
    <property type="entry name" value="tm_1862 like domain"/>
    <property type="match status" value="1"/>
</dbReference>
<comment type="subcellular location">
    <subcellularLocation>
        <location evidence="3">Cytoplasm</location>
    </subcellularLocation>
</comment>
<keyword evidence="3" id="KW-0408">Iron</keyword>
<keyword evidence="3" id="KW-0349">Heme</keyword>
<keyword evidence="3" id="KW-0411">Iron-sulfur</keyword>
<dbReference type="SMART" id="SM00729">
    <property type="entry name" value="Elp3"/>
    <property type="match status" value="1"/>
</dbReference>
<dbReference type="NCBIfam" id="TIGR00539">
    <property type="entry name" value="hemN_rel"/>
    <property type="match status" value="1"/>
</dbReference>
<dbReference type="InterPro" id="IPR006638">
    <property type="entry name" value="Elp3/MiaA/NifB-like_rSAM"/>
</dbReference>
<dbReference type="RefSeq" id="WP_035961914.1">
    <property type="nucleotide sequence ID" value="NZ_JROM01000016.1"/>
</dbReference>
<dbReference type="GO" id="GO:0051539">
    <property type="term" value="F:4 iron, 4 sulfur cluster binding"/>
    <property type="evidence" value="ECO:0007669"/>
    <property type="project" value="UniProtKB-UniRule"/>
</dbReference>
<protein>
    <recommendedName>
        <fullName evidence="2 3">Heme chaperone HemW</fullName>
    </recommendedName>
</protein>
<dbReference type="GO" id="GO:0046872">
    <property type="term" value="F:metal ion binding"/>
    <property type="evidence" value="ECO:0007669"/>
    <property type="project" value="UniProtKB-UniRule"/>
</dbReference>
<reference evidence="5 6" key="1">
    <citation type="submission" date="2014-09" db="EMBL/GenBank/DDBJ databases">
        <title>High-quality draft genome sequence of Kocuria marina SO9-6, an actinobacterium isolated from a copper mine.</title>
        <authorList>
            <person name="Castro D.B."/>
            <person name="Pereira L.B."/>
            <person name="Silva M.V."/>
            <person name="Silva B.P."/>
            <person name="Zanardi B.R."/>
            <person name="Carlos C."/>
            <person name="Belgini D.R."/>
            <person name="Limache E.G."/>
            <person name="Lacerda G.V."/>
            <person name="Nery M.B."/>
            <person name="Gomes M.B."/>
            <person name="Souza S."/>
            <person name="Silva T.M."/>
            <person name="Rodrigues V.D."/>
            <person name="Paulino L.C."/>
            <person name="Vicentini R."/>
            <person name="Ferraz L.F."/>
            <person name="Ottoboni L.M."/>
        </authorList>
    </citation>
    <scope>NUCLEOTIDE SEQUENCE [LARGE SCALE GENOMIC DNA]</scope>
    <source>
        <strain evidence="5 6">SO9-6</strain>
    </source>
</reference>
<comment type="function">
    <text evidence="3">Probably acts as a heme chaperone, transferring heme to an unknown acceptor. Binds one molecule of heme per monomer, possibly covalently. Binds 1 [4Fe-4S] cluster. The cluster is coordinated with 3 cysteines and an exchangeable S-adenosyl-L-methionine.</text>
</comment>
<dbReference type="InterPro" id="IPR004559">
    <property type="entry name" value="HemW-like"/>
</dbReference>
<dbReference type="GO" id="GO:0004109">
    <property type="term" value="F:coproporphyrinogen oxidase activity"/>
    <property type="evidence" value="ECO:0007669"/>
    <property type="project" value="InterPro"/>
</dbReference>
<organism evidence="5 6">
    <name type="scientific">Kocuria marina</name>
    <dbReference type="NCBI Taxonomy" id="223184"/>
    <lineage>
        <taxon>Bacteria</taxon>
        <taxon>Bacillati</taxon>
        <taxon>Actinomycetota</taxon>
        <taxon>Actinomycetes</taxon>
        <taxon>Micrococcales</taxon>
        <taxon>Micrococcaceae</taxon>
        <taxon>Kocuria</taxon>
    </lineage>
</organism>
<proteinExistence type="inferred from homology"/>
<dbReference type="InterPro" id="IPR023404">
    <property type="entry name" value="rSAM_horseshoe"/>
</dbReference>
<dbReference type="InterPro" id="IPR058240">
    <property type="entry name" value="rSAM_sf"/>
</dbReference>
<dbReference type="InterPro" id="IPR034505">
    <property type="entry name" value="Coproporphyrinogen-III_oxidase"/>
</dbReference>
<evidence type="ECO:0000256" key="2">
    <source>
        <dbReference type="ARBA" id="ARBA00017228"/>
    </source>
</evidence>
<dbReference type="CDD" id="cd01335">
    <property type="entry name" value="Radical_SAM"/>
    <property type="match status" value="1"/>
</dbReference>
<evidence type="ECO:0000313" key="5">
    <source>
        <dbReference type="EMBL" id="KHE74939.1"/>
    </source>
</evidence>